<dbReference type="InterPro" id="IPR009079">
    <property type="entry name" value="4_helix_cytokine-like_core"/>
</dbReference>
<keyword evidence="3" id="KW-0964">Secreted</keyword>
<dbReference type="GO" id="GO:0046872">
    <property type="term" value="F:metal ion binding"/>
    <property type="evidence" value="ECO:0007669"/>
    <property type="project" value="UniProtKB-KW"/>
</dbReference>
<evidence type="ECO:0000256" key="8">
    <source>
        <dbReference type="SAM" id="MobiDB-lite"/>
    </source>
</evidence>
<dbReference type="GO" id="GO:0031667">
    <property type="term" value="P:response to nutrient levels"/>
    <property type="evidence" value="ECO:0007669"/>
    <property type="project" value="TreeGrafter"/>
</dbReference>
<feature type="compositionally biased region" description="Polar residues" evidence="8">
    <location>
        <begin position="9"/>
        <end position="29"/>
    </location>
</feature>
<dbReference type="GO" id="GO:0009891">
    <property type="term" value="P:positive regulation of biosynthetic process"/>
    <property type="evidence" value="ECO:0007669"/>
    <property type="project" value="UniProtKB-ARBA"/>
</dbReference>
<dbReference type="Gene3D" id="1.20.1250.10">
    <property type="match status" value="2"/>
</dbReference>
<dbReference type="PRINTS" id="PR00836">
    <property type="entry name" value="SOMATOTROPIN"/>
</dbReference>
<comment type="caution">
    <text evidence="9">The sequence shown here is derived from an EMBL/GenBank/DDBJ whole genome shotgun (WGS) entry which is preliminary data.</text>
</comment>
<keyword evidence="5" id="KW-1015">Disulfide bond</keyword>
<comment type="subcellular location">
    <subcellularLocation>
        <location evidence="1 7">Secreted</location>
    </subcellularLocation>
</comment>
<dbReference type="PROSITE" id="PS00266">
    <property type="entry name" value="SOMATOTROPIN_1"/>
    <property type="match status" value="1"/>
</dbReference>
<dbReference type="CDD" id="cd10288">
    <property type="entry name" value="prolactin_like"/>
    <property type="match status" value="1"/>
</dbReference>
<comment type="similarity">
    <text evidence="2 7">Belongs to the somatotropin/prolactin family.</text>
</comment>
<evidence type="ECO:0000256" key="2">
    <source>
        <dbReference type="ARBA" id="ARBA00008474"/>
    </source>
</evidence>
<dbReference type="GO" id="GO:0005179">
    <property type="term" value="F:hormone activity"/>
    <property type="evidence" value="ECO:0007669"/>
    <property type="project" value="UniProtKB-KW"/>
</dbReference>
<dbReference type="Pfam" id="PF00103">
    <property type="entry name" value="Hormone_1"/>
    <property type="match status" value="2"/>
</dbReference>
<accession>A0A6B0RX24</accession>
<protein>
    <submittedName>
        <fullName evidence="9">Uncharacterized protein</fullName>
    </submittedName>
</protein>
<reference evidence="9" key="1">
    <citation type="submission" date="2019-10" db="EMBL/GenBank/DDBJ databases">
        <title>The sequence and de novo assembly of the wild yak genome.</title>
        <authorList>
            <person name="Liu Y."/>
        </authorList>
    </citation>
    <scope>NUCLEOTIDE SEQUENCE [LARGE SCALE GENOMIC DNA]</scope>
    <source>
        <strain evidence="9">WY2019</strain>
    </source>
</reference>
<evidence type="ECO:0000256" key="6">
    <source>
        <dbReference type="PIRSR" id="PIRSR601400-1"/>
    </source>
</evidence>
<dbReference type="GO" id="GO:0007565">
    <property type="term" value="P:female pregnancy"/>
    <property type="evidence" value="ECO:0007669"/>
    <property type="project" value="TreeGrafter"/>
</dbReference>
<proteinExistence type="inferred from homology"/>
<feature type="binding site" evidence="6">
    <location>
        <position position="556"/>
    </location>
    <ligand>
        <name>Zn(2+)</name>
        <dbReference type="ChEBI" id="CHEBI:29105"/>
    </ligand>
</feature>
<evidence type="ECO:0000256" key="1">
    <source>
        <dbReference type="ARBA" id="ARBA00004613"/>
    </source>
</evidence>
<dbReference type="PANTHER" id="PTHR11417:SF5">
    <property type="entry name" value="PROLACTIN"/>
    <property type="match status" value="1"/>
</dbReference>
<keyword evidence="4 7" id="KW-0372">Hormone</keyword>
<dbReference type="GO" id="GO:0046427">
    <property type="term" value="P:positive regulation of receptor signaling pathway via JAK-STAT"/>
    <property type="evidence" value="ECO:0007669"/>
    <property type="project" value="TreeGrafter"/>
</dbReference>
<sequence length="571" mass="65246">MLSRENFGLSDQRTEASSIRNKNPGQDSQLCASGNSLFQSLGTIPPKIKSQERAGLIHRANDVVLGADQDEKYAQGKQYDINATKSCHTNSLHTPEEREKAQQMNMSLSPGFFFTRSNETVCSLPGFRLSEVMLTNKEDDQTSVPSSQRAAEFERSLRCYPTSAIDNEKNSDKLQGFIERQFSQEYSFVVTKGHSSRNEQSLATLQGRIQPNYLLLGEDTFHLHTGTLSSKTNLFSHRQGYSCLSPAPASTSDDPNLLEHDRILCPKAIYQSLLRPLHACISDITLERTCILDSFQVNGNGTDMLTGKKPLLQETKVDKSRIFCIRQDSFYWKLTHRKSNIKITLARVYDFMLLLAKGSCLLLLLVMSNLLLCQGILCPSLCPDGDDVCRASLIDLFVHASVLSTGMYNHSDEQYAQGKEYFINVSDKCHTNSLHLPEDMQHIRRMNSKGLIMWILMLLYSWQKPLYQLVTDLRSMKEVSNTILSSARENVKKLKELQALIERPFSQVIFTARRKMYIARIYWFGLRSLLSSNEDRRHSAFYSLFFCLRRDTRKLDIYTKFVACRLIYKRC</sequence>
<feature type="region of interest" description="Disordered" evidence="8">
    <location>
        <begin position="1"/>
        <end position="29"/>
    </location>
</feature>
<dbReference type="PANTHER" id="PTHR11417">
    <property type="entry name" value="SOMATOTROPIN,PROLACTIN"/>
    <property type="match status" value="1"/>
</dbReference>
<organism evidence="9 10">
    <name type="scientific">Bos mutus</name>
    <name type="common">wild yak</name>
    <dbReference type="NCBI Taxonomy" id="72004"/>
    <lineage>
        <taxon>Eukaryota</taxon>
        <taxon>Metazoa</taxon>
        <taxon>Chordata</taxon>
        <taxon>Craniata</taxon>
        <taxon>Vertebrata</taxon>
        <taxon>Euteleostomi</taxon>
        <taxon>Mammalia</taxon>
        <taxon>Eutheria</taxon>
        <taxon>Laurasiatheria</taxon>
        <taxon>Artiodactyla</taxon>
        <taxon>Ruminantia</taxon>
        <taxon>Pecora</taxon>
        <taxon>Bovidae</taxon>
        <taxon>Bovinae</taxon>
        <taxon>Bos</taxon>
    </lineage>
</organism>
<evidence type="ECO:0000256" key="7">
    <source>
        <dbReference type="RuleBase" id="RU003618"/>
    </source>
</evidence>
<evidence type="ECO:0000313" key="9">
    <source>
        <dbReference type="EMBL" id="MXQ94679.1"/>
    </source>
</evidence>
<dbReference type="AlphaFoldDB" id="A0A6B0RX24"/>
<dbReference type="GO" id="GO:0005148">
    <property type="term" value="F:prolactin receptor binding"/>
    <property type="evidence" value="ECO:0007669"/>
    <property type="project" value="TreeGrafter"/>
</dbReference>
<evidence type="ECO:0000256" key="3">
    <source>
        <dbReference type="ARBA" id="ARBA00022525"/>
    </source>
</evidence>
<dbReference type="InterPro" id="IPR001400">
    <property type="entry name" value="Somatotropin/Prolactin"/>
</dbReference>
<dbReference type="GO" id="GO:0008284">
    <property type="term" value="P:positive regulation of cell population proliferation"/>
    <property type="evidence" value="ECO:0007669"/>
    <property type="project" value="TreeGrafter"/>
</dbReference>
<gene>
    <name evidence="9" type="ORF">E5288_WYG010755</name>
</gene>
<evidence type="ECO:0000256" key="5">
    <source>
        <dbReference type="ARBA" id="ARBA00023157"/>
    </source>
</evidence>
<dbReference type="GO" id="GO:0030879">
    <property type="term" value="P:mammary gland development"/>
    <property type="evidence" value="ECO:0007669"/>
    <property type="project" value="TreeGrafter"/>
</dbReference>
<dbReference type="SUPFAM" id="SSF47266">
    <property type="entry name" value="4-helical cytokines"/>
    <property type="match status" value="2"/>
</dbReference>
<dbReference type="PROSITE" id="PS00338">
    <property type="entry name" value="SOMATOTROPIN_2"/>
    <property type="match status" value="1"/>
</dbReference>
<dbReference type="GO" id="GO:1903489">
    <property type="term" value="P:positive regulation of lactation"/>
    <property type="evidence" value="ECO:0007669"/>
    <property type="project" value="TreeGrafter"/>
</dbReference>
<evidence type="ECO:0000313" key="10">
    <source>
        <dbReference type="Proteomes" id="UP000322234"/>
    </source>
</evidence>
<dbReference type="InterPro" id="IPR018116">
    <property type="entry name" value="Somatotropin_CS"/>
</dbReference>
<keyword evidence="6" id="KW-0862">Zinc</keyword>
<dbReference type="Proteomes" id="UP000322234">
    <property type="component" value="Unassembled WGS sequence"/>
</dbReference>
<dbReference type="GO" id="GO:0005615">
    <property type="term" value="C:extracellular space"/>
    <property type="evidence" value="ECO:0007669"/>
    <property type="project" value="TreeGrafter"/>
</dbReference>
<dbReference type="EMBL" id="VBQZ03000120">
    <property type="protein sequence ID" value="MXQ94679.1"/>
    <property type="molecule type" value="Genomic_DNA"/>
</dbReference>
<keyword evidence="6" id="KW-0479">Metal-binding</keyword>
<name>A0A6B0RX24_9CETA</name>
<evidence type="ECO:0000256" key="4">
    <source>
        <dbReference type="ARBA" id="ARBA00022702"/>
    </source>
</evidence>
<keyword evidence="10" id="KW-1185">Reference proteome</keyword>